<proteinExistence type="predicted"/>
<protein>
    <submittedName>
        <fullName evidence="2">Uncharacterized protein</fullName>
    </submittedName>
</protein>
<reference evidence="2" key="1">
    <citation type="submission" date="2022-03" db="EMBL/GenBank/DDBJ databases">
        <authorList>
            <person name="Martin H S."/>
        </authorList>
    </citation>
    <scope>NUCLEOTIDE SEQUENCE</scope>
</reference>
<organism evidence="2 3">
    <name type="scientific">Iphiclides podalirius</name>
    <name type="common">scarce swallowtail</name>
    <dbReference type="NCBI Taxonomy" id="110791"/>
    <lineage>
        <taxon>Eukaryota</taxon>
        <taxon>Metazoa</taxon>
        <taxon>Ecdysozoa</taxon>
        <taxon>Arthropoda</taxon>
        <taxon>Hexapoda</taxon>
        <taxon>Insecta</taxon>
        <taxon>Pterygota</taxon>
        <taxon>Neoptera</taxon>
        <taxon>Endopterygota</taxon>
        <taxon>Lepidoptera</taxon>
        <taxon>Glossata</taxon>
        <taxon>Ditrysia</taxon>
        <taxon>Papilionoidea</taxon>
        <taxon>Papilionidae</taxon>
        <taxon>Papilioninae</taxon>
        <taxon>Iphiclides</taxon>
    </lineage>
</organism>
<dbReference type="EMBL" id="OW152823">
    <property type="protein sequence ID" value="CAH2039539.1"/>
    <property type="molecule type" value="Genomic_DNA"/>
</dbReference>
<name>A0ABN8HTF2_9NEOP</name>
<evidence type="ECO:0000256" key="1">
    <source>
        <dbReference type="SAM" id="MobiDB-lite"/>
    </source>
</evidence>
<sequence length="125" mass="13963">MEALKFREKCVPVLPDAPATMPVRGVGTRHGRINELHRGTASPDRVPRVARYLRVERGRLGFATARRREDRGTPRRRSLSRDVRPGSANAATLRDAVRMRPRPSRGTTHHAPSTKHRAMSQSALG</sequence>
<feature type="non-terminal residue" evidence="2">
    <location>
        <position position="1"/>
    </location>
</feature>
<evidence type="ECO:0000313" key="3">
    <source>
        <dbReference type="Proteomes" id="UP000837857"/>
    </source>
</evidence>
<feature type="region of interest" description="Disordered" evidence="1">
    <location>
        <begin position="17"/>
        <end position="42"/>
    </location>
</feature>
<accession>A0ABN8HTF2</accession>
<dbReference type="Proteomes" id="UP000837857">
    <property type="component" value="Chromosome 11"/>
</dbReference>
<gene>
    <name evidence="2" type="ORF">IPOD504_LOCUS1757</name>
</gene>
<feature type="region of interest" description="Disordered" evidence="1">
    <location>
        <begin position="64"/>
        <end position="125"/>
    </location>
</feature>
<feature type="compositionally biased region" description="Basic and acidic residues" evidence="1">
    <location>
        <begin position="66"/>
        <end position="84"/>
    </location>
</feature>
<keyword evidence="3" id="KW-1185">Reference proteome</keyword>
<evidence type="ECO:0000313" key="2">
    <source>
        <dbReference type="EMBL" id="CAH2039539.1"/>
    </source>
</evidence>